<name>A0ABM1SDI9_LIMPO</name>
<evidence type="ECO:0000313" key="3">
    <source>
        <dbReference type="RefSeq" id="XP_022241694.1"/>
    </source>
</evidence>
<protein>
    <submittedName>
        <fullName evidence="3">Uncharacterized protein LOC111085782</fullName>
    </submittedName>
</protein>
<evidence type="ECO:0000313" key="2">
    <source>
        <dbReference type="Proteomes" id="UP000694941"/>
    </source>
</evidence>
<gene>
    <name evidence="3" type="primary">LOC111085782</name>
</gene>
<proteinExistence type="predicted"/>
<keyword evidence="1" id="KW-0732">Signal</keyword>
<dbReference type="Proteomes" id="UP000694941">
    <property type="component" value="Unplaced"/>
</dbReference>
<evidence type="ECO:0000256" key="1">
    <source>
        <dbReference type="SAM" id="SignalP"/>
    </source>
</evidence>
<accession>A0ABM1SDI9</accession>
<feature type="chain" id="PRO_5047039945" evidence="1">
    <location>
        <begin position="18"/>
        <end position="154"/>
    </location>
</feature>
<reference evidence="3" key="1">
    <citation type="submission" date="2025-08" db="UniProtKB">
        <authorList>
            <consortium name="RefSeq"/>
        </authorList>
    </citation>
    <scope>IDENTIFICATION</scope>
    <source>
        <tissue evidence="3">Muscle</tissue>
    </source>
</reference>
<dbReference type="RefSeq" id="XP_022241694.1">
    <property type="nucleotide sequence ID" value="XM_022385986.1"/>
</dbReference>
<feature type="signal peptide" evidence="1">
    <location>
        <begin position="1"/>
        <end position="17"/>
    </location>
</feature>
<sequence>MKTVPVIAILLIGLASGDVVNNIDKDVESTIQLLQKGMARAGKLHQIMTMPSSEELKNIDKKVKNVLTTAFKETLLKLVKRVKRETDHTRAMLKNIHEKVEKLKLKIPELQAQGKSKEEIINLVKQKARSYLRQMLDGVKAGKITERFKMHCIK</sequence>
<keyword evidence="2" id="KW-1185">Reference proteome</keyword>
<organism evidence="2 3">
    <name type="scientific">Limulus polyphemus</name>
    <name type="common">Atlantic horseshoe crab</name>
    <dbReference type="NCBI Taxonomy" id="6850"/>
    <lineage>
        <taxon>Eukaryota</taxon>
        <taxon>Metazoa</taxon>
        <taxon>Ecdysozoa</taxon>
        <taxon>Arthropoda</taxon>
        <taxon>Chelicerata</taxon>
        <taxon>Merostomata</taxon>
        <taxon>Xiphosura</taxon>
        <taxon>Limulidae</taxon>
        <taxon>Limulus</taxon>
    </lineage>
</organism>
<dbReference type="GeneID" id="111085782"/>